<dbReference type="InterPro" id="IPR009003">
    <property type="entry name" value="Peptidase_S1_PA"/>
</dbReference>
<dbReference type="PANTHER" id="PTHR24252:SF8">
    <property type="entry name" value="ACROSIN"/>
    <property type="match status" value="1"/>
</dbReference>
<dbReference type="Pfam" id="PF00089">
    <property type="entry name" value="Trypsin"/>
    <property type="match status" value="1"/>
</dbReference>
<dbReference type="PROSITE" id="PS00134">
    <property type="entry name" value="TRYPSIN_HIS"/>
    <property type="match status" value="1"/>
</dbReference>
<evidence type="ECO:0000256" key="1">
    <source>
        <dbReference type="ARBA" id="ARBA00001656"/>
    </source>
</evidence>
<evidence type="ECO:0000256" key="6">
    <source>
        <dbReference type="ARBA" id="ARBA00022825"/>
    </source>
</evidence>
<keyword evidence="7" id="KW-1015">Disulfide bond</keyword>
<evidence type="ECO:0000313" key="12">
    <source>
        <dbReference type="EMBL" id="NWR42787.1"/>
    </source>
</evidence>
<sequence length="229" mass="25142">WTPHGSVHVCGGTLVNAKWLLTAAHCFTNITNPLSEWAIVLGATSLNQVPGPDVEVRYIKDVLLHPKFKPERPDLYDVALVELDQRVKCRNSIQLACLPGPGVKVSKKNCYVAGWGAAGSSFLSLLTASDRNILQQAKVQYMDKELCNSTEWLDGYIKDFDECAGQGGVSTCQGDSGGPLVCQESLGGFYWQIGVTSWAIGCARPKRPTVFMSTQYYYSWIKTMMGVKP</sequence>
<dbReference type="SMART" id="SM00020">
    <property type="entry name" value="Tryp_SPc"/>
    <property type="match status" value="1"/>
</dbReference>
<evidence type="ECO:0000256" key="9">
    <source>
        <dbReference type="RuleBase" id="RU363034"/>
    </source>
</evidence>
<evidence type="ECO:0000259" key="11">
    <source>
        <dbReference type="PROSITE" id="PS50240"/>
    </source>
</evidence>
<dbReference type="PANTHER" id="PTHR24252">
    <property type="entry name" value="ACROSIN-RELATED"/>
    <property type="match status" value="1"/>
</dbReference>
<feature type="chain" id="PRO_5029862131" description="Acrosin" evidence="10">
    <location>
        <begin position="18"/>
        <end position="229"/>
    </location>
</feature>
<feature type="signal peptide" evidence="10">
    <location>
        <begin position="1"/>
        <end position="17"/>
    </location>
</feature>
<dbReference type="FunFam" id="2.40.10.10:FF:000068">
    <property type="entry name" value="transmembrane protease serine 2"/>
    <property type="match status" value="1"/>
</dbReference>
<dbReference type="Proteomes" id="UP000529728">
    <property type="component" value="Unassembled WGS sequence"/>
</dbReference>
<dbReference type="Gene3D" id="2.40.10.10">
    <property type="entry name" value="Trypsin-like serine proteases"/>
    <property type="match status" value="2"/>
</dbReference>
<dbReference type="GO" id="GO:0004252">
    <property type="term" value="F:serine-type endopeptidase activity"/>
    <property type="evidence" value="ECO:0007669"/>
    <property type="project" value="InterPro"/>
</dbReference>
<name>A0A7K4X755_REGSA</name>
<dbReference type="InterPro" id="IPR033116">
    <property type="entry name" value="TRYPSIN_SER"/>
</dbReference>
<dbReference type="GO" id="GO:0006508">
    <property type="term" value="P:proteolysis"/>
    <property type="evidence" value="ECO:0007669"/>
    <property type="project" value="UniProtKB-KW"/>
</dbReference>
<evidence type="ECO:0000313" key="13">
    <source>
        <dbReference type="Proteomes" id="UP000529728"/>
    </source>
</evidence>
<organism evidence="12 13">
    <name type="scientific">Regulus satrapa</name>
    <name type="common">Golden-crowned kinglet</name>
    <dbReference type="NCBI Taxonomy" id="13245"/>
    <lineage>
        <taxon>Eukaryota</taxon>
        <taxon>Metazoa</taxon>
        <taxon>Chordata</taxon>
        <taxon>Craniata</taxon>
        <taxon>Vertebrata</taxon>
        <taxon>Euteleostomi</taxon>
        <taxon>Archelosauria</taxon>
        <taxon>Archosauria</taxon>
        <taxon>Dinosauria</taxon>
        <taxon>Saurischia</taxon>
        <taxon>Theropoda</taxon>
        <taxon>Coelurosauria</taxon>
        <taxon>Aves</taxon>
        <taxon>Neognathae</taxon>
        <taxon>Neoaves</taxon>
        <taxon>Telluraves</taxon>
        <taxon>Australaves</taxon>
        <taxon>Passeriformes</taxon>
        <taxon>Regulidae</taxon>
        <taxon>Regulus</taxon>
    </lineage>
</organism>
<dbReference type="AlphaFoldDB" id="A0A7K4X755"/>
<dbReference type="CDD" id="cd00190">
    <property type="entry name" value="Tryp_SPc"/>
    <property type="match status" value="1"/>
</dbReference>
<dbReference type="PRINTS" id="PR00722">
    <property type="entry name" value="CHYMOTRYPSIN"/>
</dbReference>
<comment type="caution">
    <text evidence="12">The sequence shown here is derived from an EMBL/GenBank/DDBJ whole genome shotgun (WGS) entry which is preliminary data.</text>
</comment>
<evidence type="ECO:0000256" key="3">
    <source>
        <dbReference type="ARBA" id="ARBA00017161"/>
    </source>
</evidence>
<dbReference type="InterPro" id="IPR001254">
    <property type="entry name" value="Trypsin_dom"/>
</dbReference>
<evidence type="ECO:0000256" key="4">
    <source>
        <dbReference type="ARBA" id="ARBA00022670"/>
    </source>
</evidence>
<comment type="catalytic activity">
    <reaction evidence="1">
        <text>Preferential cleavage: Arg-|-Xaa, Lys-|-Xaa.</text>
        <dbReference type="EC" id="3.4.21.10"/>
    </reaction>
</comment>
<proteinExistence type="inferred from homology"/>
<protein>
    <recommendedName>
        <fullName evidence="3">Acrosin</fullName>
        <ecNumber evidence="2">3.4.21.10</ecNumber>
    </recommendedName>
</protein>
<dbReference type="InterPro" id="IPR001314">
    <property type="entry name" value="Peptidase_S1A"/>
</dbReference>
<dbReference type="InterPro" id="IPR043504">
    <property type="entry name" value="Peptidase_S1_PA_chymotrypsin"/>
</dbReference>
<dbReference type="SUPFAM" id="SSF50494">
    <property type="entry name" value="Trypsin-like serine proteases"/>
    <property type="match status" value="1"/>
</dbReference>
<evidence type="ECO:0000256" key="8">
    <source>
        <dbReference type="ARBA" id="ARBA00024195"/>
    </source>
</evidence>
<gene>
    <name evidence="12" type="primary">Acr_1</name>
    <name evidence="12" type="ORF">REGSAT_R01965</name>
</gene>
<keyword evidence="10" id="KW-0732">Signal</keyword>
<feature type="non-terminal residue" evidence="12">
    <location>
        <position position="1"/>
    </location>
</feature>
<dbReference type="InterPro" id="IPR018114">
    <property type="entry name" value="TRYPSIN_HIS"/>
</dbReference>
<feature type="domain" description="Peptidase S1" evidence="11">
    <location>
        <begin position="1"/>
        <end position="226"/>
    </location>
</feature>
<accession>A0A7K4X755</accession>
<dbReference type="PROSITE" id="PS00135">
    <property type="entry name" value="TRYPSIN_SER"/>
    <property type="match status" value="1"/>
</dbReference>
<dbReference type="EMBL" id="VWZN01003358">
    <property type="protein sequence ID" value="NWR42787.1"/>
    <property type="molecule type" value="Genomic_DNA"/>
</dbReference>
<keyword evidence="13" id="KW-1185">Reference proteome</keyword>
<dbReference type="PROSITE" id="PS50240">
    <property type="entry name" value="TRYPSIN_DOM"/>
    <property type="match status" value="1"/>
</dbReference>
<keyword evidence="4 9" id="KW-0645">Protease</keyword>
<dbReference type="OrthoDB" id="6339452at2759"/>
<dbReference type="FunFam" id="2.40.10.10:FF:000002">
    <property type="entry name" value="Transmembrane protease serine"/>
    <property type="match status" value="1"/>
</dbReference>
<keyword evidence="6 9" id="KW-0720">Serine protease</keyword>
<reference evidence="12 13" key="1">
    <citation type="submission" date="2019-09" db="EMBL/GenBank/DDBJ databases">
        <title>Bird 10,000 Genomes (B10K) Project - Family phase.</title>
        <authorList>
            <person name="Zhang G."/>
        </authorList>
    </citation>
    <scope>NUCLEOTIDE SEQUENCE [LARGE SCALE GENOMIC DNA]</scope>
    <source>
        <strain evidence="12">B10K-DU-001-18</strain>
        <tissue evidence="12">Muscle</tissue>
    </source>
</reference>
<comment type="similarity">
    <text evidence="8">Belongs to the peptidase S1 family. CLIP subfamily.</text>
</comment>
<evidence type="ECO:0000256" key="7">
    <source>
        <dbReference type="ARBA" id="ARBA00023157"/>
    </source>
</evidence>
<evidence type="ECO:0000256" key="2">
    <source>
        <dbReference type="ARBA" id="ARBA00012050"/>
    </source>
</evidence>
<keyword evidence="5 9" id="KW-0378">Hydrolase</keyword>
<dbReference type="EC" id="3.4.21.10" evidence="2"/>
<evidence type="ECO:0000256" key="5">
    <source>
        <dbReference type="ARBA" id="ARBA00022801"/>
    </source>
</evidence>
<dbReference type="GO" id="GO:0007340">
    <property type="term" value="P:acrosome reaction"/>
    <property type="evidence" value="ECO:0007669"/>
    <property type="project" value="TreeGrafter"/>
</dbReference>
<evidence type="ECO:0000256" key="10">
    <source>
        <dbReference type="SAM" id="SignalP"/>
    </source>
</evidence>
<feature type="non-terminal residue" evidence="12">
    <location>
        <position position="229"/>
    </location>
</feature>